<keyword evidence="3" id="KW-1185">Reference proteome</keyword>
<keyword evidence="1" id="KW-1133">Transmembrane helix</keyword>
<dbReference type="RefSeq" id="WP_145377167.1">
    <property type="nucleotide sequence ID" value="NZ_CAXBED010000312.1"/>
</dbReference>
<feature type="transmembrane region" description="Helical" evidence="1">
    <location>
        <begin position="27"/>
        <end position="47"/>
    </location>
</feature>
<sequence>MKAFSKNSQLRKIVGKFNNDEGGMETLQVVVIVAIAALIVLMINTWVGNAGDGAGDNTVGGWVNDLLGRIFDVDFGGTDG</sequence>
<protein>
    <submittedName>
        <fullName evidence="2">Uncharacterized protein</fullName>
    </submittedName>
</protein>
<keyword evidence="1" id="KW-0812">Transmembrane</keyword>
<evidence type="ECO:0000313" key="2">
    <source>
        <dbReference type="EMBL" id="QDU44879.1"/>
    </source>
</evidence>
<dbReference type="AlphaFoldDB" id="A0A517ZQV6"/>
<accession>A0A517ZQV6</accession>
<organism evidence="2 3">
    <name type="scientific">Symmachiella dynata</name>
    <dbReference type="NCBI Taxonomy" id="2527995"/>
    <lineage>
        <taxon>Bacteria</taxon>
        <taxon>Pseudomonadati</taxon>
        <taxon>Planctomycetota</taxon>
        <taxon>Planctomycetia</taxon>
        <taxon>Planctomycetales</taxon>
        <taxon>Planctomycetaceae</taxon>
        <taxon>Symmachiella</taxon>
    </lineage>
</organism>
<dbReference type="EMBL" id="CP036276">
    <property type="protein sequence ID" value="QDU44879.1"/>
    <property type="molecule type" value="Genomic_DNA"/>
</dbReference>
<name>A0A517ZQV6_9PLAN</name>
<gene>
    <name evidence="2" type="ORF">Mal52_33650</name>
</gene>
<evidence type="ECO:0000313" key="3">
    <source>
        <dbReference type="Proteomes" id="UP000319383"/>
    </source>
</evidence>
<evidence type="ECO:0000256" key="1">
    <source>
        <dbReference type="SAM" id="Phobius"/>
    </source>
</evidence>
<dbReference type="Proteomes" id="UP000319383">
    <property type="component" value="Chromosome"/>
</dbReference>
<keyword evidence="1" id="KW-0472">Membrane</keyword>
<dbReference type="KEGG" id="sdyn:Mal52_33650"/>
<reference evidence="2 3" key="1">
    <citation type="submission" date="2019-02" db="EMBL/GenBank/DDBJ databases">
        <title>Deep-cultivation of Planctomycetes and their phenomic and genomic characterization uncovers novel biology.</title>
        <authorList>
            <person name="Wiegand S."/>
            <person name="Jogler M."/>
            <person name="Boedeker C."/>
            <person name="Pinto D."/>
            <person name="Vollmers J."/>
            <person name="Rivas-Marin E."/>
            <person name="Kohn T."/>
            <person name="Peeters S.H."/>
            <person name="Heuer A."/>
            <person name="Rast P."/>
            <person name="Oberbeckmann S."/>
            <person name="Bunk B."/>
            <person name="Jeske O."/>
            <person name="Meyerdierks A."/>
            <person name="Storesund J.E."/>
            <person name="Kallscheuer N."/>
            <person name="Luecker S."/>
            <person name="Lage O.M."/>
            <person name="Pohl T."/>
            <person name="Merkel B.J."/>
            <person name="Hornburger P."/>
            <person name="Mueller R.-W."/>
            <person name="Bruemmer F."/>
            <person name="Labrenz M."/>
            <person name="Spormann A.M."/>
            <person name="Op den Camp H."/>
            <person name="Overmann J."/>
            <person name="Amann R."/>
            <person name="Jetten M.S.M."/>
            <person name="Mascher T."/>
            <person name="Medema M.H."/>
            <person name="Devos D.P."/>
            <person name="Kaster A.-K."/>
            <person name="Ovreas L."/>
            <person name="Rohde M."/>
            <person name="Galperin M.Y."/>
            <person name="Jogler C."/>
        </authorList>
    </citation>
    <scope>NUCLEOTIDE SEQUENCE [LARGE SCALE GENOMIC DNA]</scope>
    <source>
        <strain evidence="2 3">Mal52</strain>
    </source>
</reference>
<dbReference type="OrthoDB" id="9888509at2"/>
<proteinExistence type="predicted"/>